<reference evidence="14" key="1">
    <citation type="journal article" date="2021" name="PeerJ">
        <title>Extensive microbial diversity within the chicken gut microbiome revealed by metagenomics and culture.</title>
        <authorList>
            <person name="Gilroy R."/>
            <person name="Ravi A."/>
            <person name="Getino M."/>
            <person name="Pursley I."/>
            <person name="Horton D.L."/>
            <person name="Alikhan N.F."/>
            <person name="Baker D."/>
            <person name="Gharbi K."/>
            <person name="Hall N."/>
            <person name="Watson M."/>
            <person name="Adriaenssens E.M."/>
            <person name="Foster-Nyarko E."/>
            <person name="Jarju S."/>
            <person name="Secka A."/>
            <person name="Antonio M."/>
            <person name="Oren A."/>
            <person name="Chaudhuri R.R."/>
            <person name="La Ragione R."/>
            <person name="Hildebrand F."/>
            <person name="Pallen M.J."/>
        </authorList>
    </citation>
    <scope>NUCLEOTIDE SEQUENCE</scope>
    <source>
        <strain evidence="14">14324</strain>
    </source>
</reference>
<dbReference type="PROSITE" id="PS50146">
    <property type="entry name" value="DAGK"/>
    <property type="match status" value="1"/>
</dbReference>
<dbReference type="SMART" id="SM00046">
    <property type="entry name" value="DAGKc"/>
    <property type="match status" value="1"/>
</dbReference>
<protein>
    <submittedName>
        <fullName evidence="14">YegS/Rv2252/BmrU family lipid kinase</fullName>
    </submittedName>
</protein>
<dbReference type="InterPro" id="IPR017438">
    <property type="entry name" value="ATP-NAD_kinase_N"/>
</dbReference>
<dbReference type="AlphaFoldDB" id="A0A9D2DUL3"/>
<keyword evidence="4" id="KW-0808">Transferase</keyword>
<dbReference type="InterPro" id="IPR005218">
    <property type="entry name" value="Diacylglycerol/lipid_kinase"/>
</dbReference>
<keyword evidence="6" id="KW-0547">Nucleotide-binding</keyword>
<name>A0A9D2DUL3_9FIRM</name>
<dbReference type="GO" id="GO:0008654">
    <property type="term" value="P:phospholipid biosynthetic process"/>
    <property type="evidence" value="ECO:0007669"/>
    <property type="project" value="UniProtKB-KW"/>
</dbReference>
<evidence type="ECO:0000259" key="13">
    <source>
        <dbReference type="PROSITE" id="PS50146"/>
    </source>
</evidence>
<reference evidence="14" key="2">
    <citation type="submission" date="2021-04" db="EMBL/GenBank/DDBJ databases">
        <authorList>
            <person name="Gilroy R."/>
        </authorList>
    </citation>
    <scope>NUCLEOTIDE SEQUENCE</scope>
    <source>
        <strain evidence="14">14324</strain>
    </source>
</reference>
<evidence type="ECO:0000256" key="2">
    <source>
        <dbReference type="ARBA" id="ARBA00005983"/>
    </source>
</evidence>
<keyword evidence="7 14" id="KW-0418">Kinase</keyword>
<sequence length="303" mass="33824">MEKKMLFVFNPKAGKGKIKAKLSEIIDLFNRHHYEVIAHATQCPRDAYQQAKKYADKVDVIVCSGGDGTLDEVVSGIMESGCKVPVGYIPAGSTNDFANSLYMPKNVVDAASMIMEEELYRCDIGKFNDEIFAYIAAFGLFTDVSYQTDQDLKNILGHVAYVLEGVKRLLDIKSYHMRVETEDKVIEDNFMFGMITNSRSVGGFKNLTGKNVDMNDGLFEVTLITMPKNPLELQEILTAVLTAEDNSNLVHSFKASKLILQSDEEVPWTLDGEFGGNHKLVNIENKHDALQIFLKSTKETGTK</sequence>
<evidence type="ECO:0000256" key="5">
    <source>
        <dbReference type="ARBA" id="ARBA00022723"/>
    </source>
</evidence>
<accession>A0A9D2DUL3</accession>
<keyword evidence="5" id="KW-0479">Metal-binding</keyword>
<dbReference type="Gene3D" id="2.60.200.40">
    <property type="match status" value="1"/>
</dbReference>
<organism evidence="14 15">
    <name type="scientific">Candidatus Blautia faecigallinarum</name>
    <dbReference type="NCBI Taxonomy" id="2838488"/>
    <lineage>
        <taxon>Bacteria</taxon>
        <taxon>Bacillati</taxon>
        <taxon>Bacillota</taxon>
        <taxon>Clostridia</taxon>
        <taxon>Lachnospirales</taxon>
        <taxon>Lachnospiraceae</taxon>
        <taxon>Blautia</taxon>
    </lineage>
</organism>
<dbReference type="InterPro" id="IPR045540">
    <property type="entry name" value="YegS/DAGK_C"/>
</dbReference>
<evidence type="ECO:0000256" key="6">
    <source>
        <dbReference type="ARBA" id="ARBA00022741"/>
    </source>
</evidence>
<dbReference type="Pfam" id="PF19279">
    <property type="entry name" value="YegS_C"/>
    <property type="match status" value="1"/>
</dbReference>
<keyword evidence="9" id="KW-0460">Magnesium</keyword>
<evidence type="ECO:0000256" key="1">
    <source>
        <dbReference type="ARBA" id="ARBA00001946"/>
    </source>
</evidence>
<dbReference type="NCBIfam" id="TIGR00147">
    <property type="entry name" value="YegS/Rv2252/BmrU family lipid kinase"/>
    <property type="match status" value="1"/>
</dbReference>
<dbReference type="Gene3D" id="3.40.50.10330">
    <property type="entry name" value="Probable inorganic polyphosphate/atp-NAD kinase, domain 1"/>
    <property type="match status" value="1"/>
</dbReference>
<keyword evidence="12" id="KW-1208">Phospholipid metabolism</keyword>
<keyword evidence="11" id="KW-0594">Phospholipid biosynthesis</keyword>
<evidence type="ECO:0000256" key="3">
    <source>
        <dbReference type="ARBA" id="ARBA00022516"/>
    </source>
</evidence>
<evidence type="ECO:0000256" key="8">
    <source>
        <dbReference type="ARBA" id="ARBA00022840"/>
    </source>
</evidence>
<evidence type="ECO:0000256" key="4">
    <source>
        <dbReference type="ARBA" id="ARBA00022679"/>
    </source>
</evidence>
<evidence type="ECO:0000256" key="12">
    <source>
        <dbReference type="ARBA" id="ARBA00023264"/>
    </source>
</evidence>
<dbReference type="EMBL" id="DXBU01000158">
    <property type="protein sequence ID" value="HIZ23497.1"/>
    <property type="molecule type" value="Genomic_DNA"/>
</dbReference>
<dbReference type="InterPro" id="IPR050187">
    <property type="entry name" value="Lipid_Phosphate_FormReg"/>
</dbReference>
<evidence type="ECO:0000256" key="10">
    <source>
        <dbReference type="ARBA" id="ARBA00023098"/>
    </source>
</evidence>
<dbReference type="InterPro" id="IPR001206">
    <property type="entry name" value="Diacylglycerol_kinase_cat_dom"/>
</dbReference>
<dbReference type="Proteomes" id="UP000824041">
    <property type="component" value="Unassembled WGS sequence"/>
</dbReference>
<keyword evidence="3" id="KW-0444">Lipid biosynthesis</keyword>
<evidence type="ECO:0000256" key="11">
    <source>
        <dbReference type="ARBA" id="ARBA00023209"/>
    </source>
</evidence>
<dbReference type="SUPFAM" id="SSF111331">
    <property type="entry name" value="NAD kinase/diacylglycerol kinase-like"/>
    <property type="match status" value="1"/>
</dbReference>
<dbReference type="PANTHER" id="PTHR12358">
    <property type="entry name" value="SPHINGOSINE KINASE"/>
    <property type="match status" value="1"/>
</dbReference>
<dbReference type="GO" id="GO:0046872">
    <property type="term" value="F:metal ion binding"/>
    <property type="evidence" value="ECO:0007669"/>
    <property type="project" value="UniProtKB-KW"/>
</dbReference>
<feature type="domain" description="DAGKc" evidence="13">
    <location>
        <begin position="1"/>
        <end position="131"/>
    </location>
</feature>
<evidence type="ECO:0000256" key="9">
    <source>
        <dbReference type="ARBA" id="ARBA00022842"/>
    </source>
</evidence>
<gene>
    <name evidence="14" type="ORF">IAA21_12010</name>
</gene>
<comment type="similarity">
    <text evidence="2">Belongs to the diacylglycerol/lipid kinase family.</text>
</comment>
<dbReference type="GO" id="GO:0005524">
    <property type="term" value="F:ATP binding"/>
    <property type="evidence" value="ECO:0007669"/>
    <property type="project" value="UniProtKB-KW"/>
</dbReference>
<proteinExistence type="inferred from homology"/>
<dbReference type="InterPro" id="IPR016064">
    <property type="entry name" value="NAD/diacylglycerol_kinase_sf"/>
</dbReference>
<evidence type="ECO:0000313" key="14">
    <source>
        <dbReference type="EMBL" id="HIZ23497.1"/>
    </source>
</evidence>
<dbReference type="PANTHER" id="PTHR12358:SF106">
    <property type="entry name" value="LIPID KINASE YEGS"/>
    <property type="match status" value="1"/>
</dbReference>
<keyword evidence="8" id="KW-0067">ATP-binding</keyword>
<comment type="cofactor">
    <cofactor evidence="1">
        <name>Mg(2+)</name>
        <dbReference type="ChEBI" id="CHEBI:18420"/>
    </cofactor>
</comment>
<dbReference type="GO" id="GO:0005886">
    <property type="term" value="C:plasma membrane"/>
    <property type="evidence" value="ECO:0007669"/>
    <property type="project" value="TreeGrafter"/>
</dbReference>
<dbReference type="Pfam" id="PF00781">
    <property type="entry name" value="DAGK_cat"/>
    <property type="match status" value="1"/>
</dbReference>
<keyword evidence="10" id="KW-0443">Lipid metabolism</keyword>
<evidence type="ECO:0000256" key="7">
    <source>
        <dbReference type="ARBA" id="ARBA00022777"/>
    </source>
</evidence>
<evidence type="ECO:0000313" key="15">
    <source>
        <dbReference type="Proteomes" id="UP000824041"/>
    </source>
</evidence>
<comment type="caution">
    <text evidence="14">The sequence shown here is derived from an EMBL/GenBank/DDBJ whole genome shotgun (WGS) entry which is preliminary data.</text>
</comment>
<dbReference type="GO" id="GO:0004143">
    <property type="term" value="F:ATP-dependent diacylglycerol kinase activity"/>
    <property type="evidence" value="ECO:0007669"/>
    <property type="project" value="TreeGrafter"/>
</dbReference>